<dbReference type="PANTHER" id="PTHR24567">
    <property type="entry name" value="CRP FAMILY TRANSCRIPTIONAL REGULATORY PROTEIN"/>
    <property type="match status" value="1"/>
</dbReference>
<evidence type="ECO:0000256" key="2">
    <source>
        <dbReference type="ARBA" id="ARBA00023125"/>
    </source>
</evidence>
<organism evidence="6 7">
    <name type="scientific">Tessaracoccus lubricantis</name>
    <dbReference type="NCBI Taxonomy" id="545543"/>
    <lineage>
        <taxon>Bacteria</taxon>
        <taxon>Bacillati</taxon>
        <taxon>Actinomycetota</taxon>
        <taxon>Actinomycetes</taxon>
        <taxon>Propionibacteriales</taxon>
        <taxon>Propionibacteriaceae</taxon>
        <taxon>Tessaracoccus</taxon>
    </lineage>
</organism>
<dbReference type="EMBL" id="BAABLV010000002">
    <property type="protein sequence ID" value="GAA4888612.1"/>
    <property type="molecule type" value="Genomic_DNA"/>
</dbReference>
<name>A0ABP9EVT8_9ACTN</name>
<evidence type="ECO:0000259" key="4">
    <source>
        <dbReference type="PROSITE" id="PS50042"/>
    </source>
</evidence>
<dbReference type="InterPro" id="IPR036390">
    <property type="entry name" value="WH_DNA-bd_sf"/>
</dbReference>
<dbReference type="PROSITE" id="PS50042">
    <property type="entry name" value="CNMP_BINDING_3"/>
    <property type="match status" value="1"/>
</dbReference>
<evidence type="ECO:0000259" key="5">
    <source>
        <dbReference type="PROSITE" id="PS51063"/>
    </source>
</evidence>
<dbReference type="InterPro" id="IPR050397">
    <property type="entry name" value="Env_Response_Regulators"/>
</dbReference>
<evidence type="ECO:0000256" key="3">
    <source>
        <dbReference type="ARBA" id="ARBA00023163"/>
    </source>
</evidence>
<dbReference type="SUPFAM" id="SSF51206">
    <property type="entry name" value="cAMP-binding domain-like"/>
    <property type="match status" value="1"/>
</dbReference>
<protein>
    <submittedName>
        <fullName evidence="6">Crp/Fnr family transcriptional regulator</fullName>
    </submittedName>
</protein>
<feature type="domain" description="Cyclic nucleotide-binding" evidence="4">
    <location>
        <begin position="13"/>
        <end position="133"/>
    </location>
</feature>
<dbReference type="InterPro" id="IPR018490">
    <property type="entry name" value="cNMP-bd_dom_sf"/>
</dbReference>
<dbReference type="InterPro" id="IPR000595">
    <property type="entry name" value="cNMP-bd_dom"/>
</dbReference>
<accession>A0ABP9EVT8</accession>
<dbReference type="InterPro" id="IPR014710">
    <property type="entry name" value="RmlC-like_jellyroll"/>
</dbReference>
<dbReference type="PRINTS" id="PR00034">
    <property type="entry name" value="HTHCRP"/>
</dbReference>
<keyword evidence="1" id="KW-0805">Transcription regulation</keyword>
<dbReference type="PANTHER" id="PTHR24567:SF74">
    <property type="entry name" value="HTH-TYPE TRANSCRIPTIONAL REGULATOR ARCR"/>
    <property type="match status" value="1"/>
</dbReference>
<comment type="caution">
    <text evidence="6">The sequence shown here is derived from an EMBL/GenBank/DDBJ whole genome shotgun (WGS) entry which is preliminary data.</text>
</comment>
<dbReference type="InterPro" id="IPR036388">
    <property type="entry name" value="WH-like_DNA-bd_sf"/>
</dbReference>
<dbReference type="CDD" id="cd00092">
    <property type="entry name" value="HTH_CRP"/>
    <property type="match status" value="1"/>
</dbReference>
<dbReference type="InterPro" id="IPR012318">
    <property type="entry name" value="HTH_CRP"/>
</dbReference>
<proteinExistence type="predicted"/>
<keyword evidence="3" id="KW-0804">Transcription</keyword>
<keyword evidence="7" id="KW-1185">Reference proteome</keyword>
<dbReference type="SUPFAM" id="SSF46785">
    <property type="entry name" value="Winged helix' DNA-binding domain"/>
    <property type="match status" value="1"/>
</dbReference>
<dbReference type="Gene3D" id="2.60.120.10">
    <property type="entry name" value="Jelly Rolls"/>
    <property type="match status" value="1"/>
</dbReference>
<feature type="domain" description="HTH crp-type" evidence="5">
    <location>
        <begin position="147"/>
        <end position="218"/>
    </location>
</feature>
<dbReference type="PROSITE" id="PS51063">
    <property type="entry name" value="HTH_CRP_2"/>
    <property type="match status" value="1"/>
</dbReference>
<dbReference type="Pfam" id="PF00027">
    <property type="entry name" value="cNMP_binding"/>
    <property type="match status" value="1"/>
</dbReference>
<sequence length="227" mass="24597">MSTSDTCVSLVPIFKGLDHTQQLEVAGFARPLHFDAGDQVVAAGDRSRRLFVVHSGRVRVVHLSESGREHVVRVLGVGDVLGEDAFVLGRRPTHFAYADTEASMCTFDHDDLAALVARYPGIAVRMLQVQSERLANAERMLAAMSGTDVAARLAAYLLDLPSRPTPEGAEVELPMAKKDVASHLGTTPETLSRKLRELVDDGVLALHGRRGIVIRDIDALLDRSPAT</sequence>
<evidence type="ECO:0000256" key="1">
    <source>
        <dbReference type="ARBA" id="ARBA00023015"/>
    </source>
</evidence>
<dbReference type="SMART" id="SM00100">
    <property type="entry name" value="cNMP"/>
    <property type="match status" value="1"/>
</dbReference>
<dbReference type="Pfam" id="PF13545">
    <property type="entry name" value="HTH_Crp_2"/>
    <property type="match status" value="1"/>
</dbReference>
<reference evidence="7" key="1">
    <citation type="journal article" date="2019" name="Int. J. Syst. Evol. Microbiol.">
        <title>The Global Catalogue of Microorganisms (GCM) 10K type strain sequencing project: providing services to taxonomists for standard genome sequencing and annotation.</title>
        <authorList>
            <consortium name="The Broad Institute Genomics Platform"/>
            <consortium name="The Broad Institute Genome Sequencing Center for Infectious Disease"/>
            <person name="Wu L."/>
            <person name="Ma J."/>
        </authorList>
    </citation>
    <scope>NUCLEOTIDE SEQUENCE [LARGE SCALE GENOMIC DNA]</scope>
    <source>
        <strain evidence="7">JCM 19125</strain>
    </source>
</reference>
<dbReference type="RefSeq" id="WP_345577408.1">
    <property type="nucleotide sequence ID" value="NZ_BAABLV010000002.1"/>
</dbReference>
<gene>
    <name evidence="6" type="ORF">GCM10025789_01120</name>
</gene>
<dbReference type="Gene3D" id="1.10.10.10">
    <property type="entry name" value="Winged helix-like DNA-binding domain superfamily/Winged helix DNA-binding domain"/>
    <property type="match status" value="1"/>
</dbReference>
<dbReference type="CDD" id="cd00038">
    <property type="entry name" value="CAP_ED"/>
    <property type="match status" value="1"/>
</dbReference>
<dbReference type="Proteomes" id="UP001501521">
    <property type="component" value="Unassembled WGS sequence"/>
</dbReference>
<keyword evidence="2" id="KW-0238">DNA-binding</keyword>
<evidence type="ECO:0000313" key="6">
    <source>
        <dbReference type="EMBL" id="GAA4888612.1"/>
    </source>
</evidence>
<evidence type="ECO:0000313" key="7">
    <source>
        <dbReference type="Proteomes" id="UP001501521"/>
    </source>
</evidence>
<dbReference type="SMART" id="SM00419">
    <property type="entry name" value="HTH_CRP"/>
    <property type="match status" value="1"/>
</dbReference>